<feature type="domain" description="HTH cro/C1-type" evidence="3">
    <location>
        <begin position="20"/>
        <end position="74"/>
    </location>
</feature>
<dbReference type="EMBL" id="LPUY01000014">
    <property type="protein sequence ID" value="KUP94460.1"/>
    <property type="molecule type" value="Genomic_DNA"/>
</dbReference>
<dbReference type="InterPro" id="IPR001387">
    <property type="entry name" value="Cro/C1-type_HTH"/>
</dbReference>
<dbReference type="OrthoDB" id="5659783at2"/>
<dbReference type="CDD" id="cd00093">
    <property type="entry name" value="HTH_XRE"/>
    <property type="match status" value="1"/>
</dbReference>
<keyword evidence="1" id="KW-0238">DNA-binding</keyword>
<protein>
    <submittedName>
        <fullName evidence="4">HTH-type transcriptional regulator ImmR</fullName>
    </submittedName>
</protein>
<evidence type="ECO:0000256" key="1">
    <source>
        <dbReference type="ARBA" id="ARBA00023125"/>
    </source>
</evidence>
<dbReference type="PANTHER" id="PTHR46558:SF11">
    <property type="entry name" value="HTH-TYPE TRANSCRIPTIONAL REGULATOR XRE"/>
    <property type="match status" value="1"/>
</dbReference>
<reference evidence="4 5" key="1">
    <citation type="submission" date="2015-12" db="EMBL/GenBank/DDBJ databases">
        <title>Genome sequence of the marine Rhodobacteraceae strain O3.65, Candidatus Tritonibacter horizontis.</title>
        <authorList>
            <person name="Poehlein A."/>
            <person name="Giebel H.A."/>
            <person name="Voget S."/>
            <person name="Brinkhoff T."/>
        </authorList>
    </citation>
    <scope>NUCLEOTIDE SEQUENCE [LARGE SCALE GENOMIC DNA]</scope>
    <source>
        <strain evidence="4 5">O3.65</strain>
    </source>
</reference>
<evidence type="ECO:0000259" key="3">
    <source>
        <dbReference type="PROSITE" id="PS50943"/>
    </source>
</evidence>
<sequence length="133" mass="14468">MTETTTDWYGPDAATFGDRVAAARESAGMSQGQLARRMGVKKSTLVGWEQDLSEPRANKLSMLSGLLNVSMSWLLTGEGDDLSAPTEDTLSEDMAAVARELRGLREDLRAQAERAGRLEKTLRRLAAAQEPAE</sequence>
<comment type="caution">
    <text evidence="4">The sequence shown here is derived from an EMBL/GenBank/DDBJ whole genome shotgun (WGS) entry which is preliminary data.</text>
</comment>
<evidence type="ECO:0000313" key="4">
    <source>
        <dbReference type="EMBL" id="KUP94460.1"/>
    </source>
</evidence>
<evidence type="ECO:0000256" key="2">
    <source>
        <dbReference type="SAM" id="Coils"/>
    </source>
</evidence>
<keyword evidence="2" id="KW-0175">Coiled coil</keyword>
<dbReference type="SUPFAM" id="SSF47413">
    <property type="entry name" value="lambda repressor-like DNA-binding domains"/>
    <property type="match status" value="1"/>
</dbReference>
<keyword evidence="5" id="KW-1185">Reference proteome</keyword>
<dbReference type="PANTHER" id="PTHR46558">
    <property type="entry name" value="TRACRIPTIONAL REGULATORY PROTEIN-RELATED-RELATED"/>
    <property type="match status" value="1"/>
</dbReference>
<dbReference type="InterPro" id="IPR010982">
    <property type="entry name" value="Lambda_DNA-bd_dom_sf"/>
</dbReference>
<accession>A0A132C322</accession>
<feature type="coiled-coil region" evidence="2">
    <location>
        <begin position="94"/>
        <end position="121"/>
    </location>
</feature>
<dbReference type="PROSITE" id="PS50943">
    <property type="entry name" value="HTH_CROC1"/>
    <property type="match status" value="1"/>
</dbReference>
<dbReference type="PATRIC" id="fig|1768241.3.peg.665"/>
<dbReference type="RefSeq" id="WP_068240370.1">
    <property type="nucleotide sequence ID" value="NZ_LPUY01000014.1"/>
</dbReference>
<dbReference type="Proteomes" id="UP000068382">
    <property type="component" value="Unassembled WGS sequence"/>
</dbReference>
<dbReference type="Pfam" id="PF01381">
    <property type="entry name" value="HTH_3"/>
    <property type="match status" value="1"/>
</dbReference>
<dbReference type="SMART" id="SM00530">
    <property type="entry name" value="HTH_XRE"/>
    <property type="match status" value="1"/>
</dbReference>
<evidence type="ECO:0000313" key="5">
    <source>
        <dbReference type="Proteomes" id="UP000068382"/>
    </source>
</evidence>
<proteinExistence type="predicted"/>
<name>A0A132C322_9RHOB</name>
<dbReference type="Gene3D" id="1.10.260.40">
    <property type="entry name" value="lambda repressor-like DNA-binding domains"/>
    <property type="match status" value="1"/>
</dbReference>
<dbReference type="AlphaFoldDB" id="A0A132C322"/>
<dbReference type="GO" id="GO:0003677">
    <property type="term" value="F:DNA binding"/>
    <property type="evidence" value="ECO:0007669"/>
    <property type="project" value="UniProtKB-KW"/>
</dbReference>
<organism evidence="4 5">
    <name type="scientific">Tritonibacter horizontis</name>
    <dbReference type="NCBI Taxonomy" id="1768241"/>
    <lineage>
        <taxon>Bacteria</taxon>
        <taxon>Pseudomonadati</taxon>
        <taxon>Pseudomonadota</taxon>
        <taxon>Alphaproteobacteria</taxon>
        <taxon>Rhodobacterales</taxon>
        <taxon>Paracoccaceae</taxon>
        <taxon>Tritonibacter</taxon>
    </lineage>
</organism>
<gene>
    <name evidence="4" type="primary">immR</name>
    <name evidence="4" type="ORF">TRIHO_06460</name>
</gene>